<keyword evidence="2" id="KW-0378">Hydrolase</keyword>
<reference evidence="2 3" key="1">
    <citation type="submission" date="2015-03" db="EMBL/GenBank/DDBJ databases">
        <title>Genome assembly of Sandaracinus amylolyticus DSM 53668.</title>
        <authorList>
            <person name="Sharma G."/>
            <person name="Subramanian S."/>
        </authorList>
    </citation>
    <scope>NUCLEOTIDE SEQUENCE [LARGE SCALE GENOMIC DNA]</scope>
    <source>
        <strain evidence="2 3">DSM 53668</strain>
    </source>
</reference>
<dbReference type="Pfam" id="PF00561">
    <property type="entry name" value="Abhydrolase_1"/>
    <property type="match status" value="1"/>
</dbReference>
<feature type="domain" description="AB hydrolase-1" evidence="1">
    <location>
        <begin position="27"/>
        <end position="152"/>
    </location>
</feature>
<dbReference type="InterPro" id="IPR029058">
    <property type="entry name" value="AB_hydrolase_fold"/>
</dbReference>
<sequence>MTRELVVMCGDVALRARVIGARDVRSTVVLLHGLGDASPTWWECGLAQRLAAHHRVVALDARGHGGSTRPRDPRAYGADLLVQDVLATLDALEIERAHVVGYSLGGRTALELAARAPERVASLGIGGAHPFAQDMRAIRHVVERGGDAWLAVIAARAGALDPTCAARLRANDGAVLSAAARDREDVSTAVARWRGPALVWVGEHDPMRADVERGAGVIDARVVIAAGAEHFGASRAPDALDAVVTFLAGA</sequence>
<dbReference type="STRING" id="927083.DB32_000176"/>
<dbReference type="PANTHER" id="PTHR43433">
    <property type="entry name" value="HYDROLASE, ALPHA/BETA FOLD FAMILY PROTEIN"/>
    <property type="match status" value="1"/>
</dbReference>
<name>A0A0F6VYZ1_9BACT</name>
<keyword evidence="3" id="KW-1185">Reference proteome</keyword>
<proteinExistence type="predicted"/>
<dbReference type="Gene3D" id="3.40.50.1820">
    <property type="entry name" value="alpha/beta hydrolase"/>
    <property type="match status" value="1"/>
</dbReference>
<dbReference type="KEGG" id="samy:DB32_000176"/>
<dbReference type="SUPFAM" id="SSF53474">
    <property type="entry name" value="alpha/beta-Hydrolases"/>
    <property type="match status" value="1"/>
</dbReference>
<protein>
    <submittedName>
        <fullName evidence="2">Alpha/beta hydrolase</fullName>
    </submittedName>
</protein>
<gene>
    <name evidence="2" type="ORF">DB32_000176</name>
</gene>
<accession>A0A0F6VYZ1</accession>
<dbReference type="InterPro" id="IPR050471">
    <property type="entry name" value="AB_hydrolase"/>
</dbReference>
<dbReference type="OrthoDB" id="9804723at2"/>
<evidence type="ECO:0000259" key="1">
    <source>
        <dbReference type="Pfam" id="PF00561"/>
    </source>
</evidence>
<evidence type="ECO:0000313" key="2">
    <source>
        <dbReference type="EMBL" id="AKF03027.1"/>
    </source>
</evidence>
<dbReference type="InterPro" id="IPR000073">
    <property type="entry name" value="AB_hydrolase_1"/>
</dbReference>
<organism evidence="2 3">
    <name type="scientific">Sandaracinus amylolyticus</name>
    <dbReference type="NCBI Taxonomy" id="927083"/>
    <lineage>
        <taxon>Bacteria</taxon>
        <taxon>Pseudomonadati</taxon>
        <taxon>Myxococcota</taxon>
        <taxon>Polyangia</taxon>
        <taxon>Polyangiales</taxon>
        <taxon>Sandaracinaceae</taxon>
        <taxon>Sandaracinus</taxon>
    </lineage>
</organism>
<dbReference type="RefSeq" id="WP_053230507.1">
    <property type="nucleotide sequence ID" value="NZ_CP011125.1"/>
</dbReference>
<dbReference type="PANTHER" id="PTHR43433:SF5">
    <property type="entry name" value="AB HYDROLASE-1 DOMAIN-CONTAINING PROTEIN"/>
    <property type="match status" value="1"/>
</dbReference>
<dbReference type="PRINTS" id="PR00111">
    <property type="entry name" value="ABHYDROLASE"/>
</dbReference>
<dbReference type="GO" id="GO:0016787">
    <property type="term" value="F:hydrolase activity"/>
    <property type="evidence" value="ECO:0007669"/>
    <property type="project" value="UniProtKB-KW"/>
</dbReference>
<dbReference type="AlphaFoldDB" id="A0A0F6VYZ1"/>
<dbReference type="Proteomes" id="UP000034883">
    <property type="component" value="Chromosome"/>
</dbReference>
<evidence type="ECO:0000313" key="3">
    <source>
        <dbReference type="Proteomes" id="UP000034883"/>
    </source>
</evidence>
<dbReference type="EMBL" id="CP011125">
    <property type="protein sequence ID" value="AKF03027.1"/>
    <property type="molecule type" value="Genomic_DNA"/>
</dbReference>